<dbReference type="RefSeq" id="WP_078975546.1">
    <property type="nucleotide sequence ID" value="NZ_MWQN01000001.1"/>
</dbReference>
<dbReference type="InterPro" id="IPR012347">
    <property type="entry name" value="Ferritin-like"/>
</dbReference>
<evidence type="ECO:0000313" key="3">
    <source>
        <dbReference type="Proteomes" id="UP000190037"/>
    </source>
</evidence>
<gene>
    <name evidence="2" type="ORF">B4N89_10065</name>
</gene>
<sequence length="226" mass="24309">MSEGTEPTGEMRAAVIELLGVLAYGEITAFERLAEDAKMAPTVEDKAALAAMAVAEFQHFTLLRDRIAALGADPARAMDPFIAPLDEFHVHTAPADWLEGLVKAYVGDGIAADFYREVAAHLDEVSRDLIVEVQRDTGHSAFVVEAVRAAIERDPKVAGRLALWGRRLMGEALSQAQRVAAERDVLSTMLIGGGAGPGFDLAEIGRMFNRITEAHQQRMAALGLAS</sequence>
<comment type="caution">
    <text evidence="2">The sequence shown here is derived from an EMBL/GenBank/DDBJ whole genome shotgun (WGS) entry which is preliminary data.</text>
</comment>
<dbReference type="InterPro" id="IPR009078">
    <property type="entry name" value="Ferritin-like_SF"/>
</dbReference>
<dbReference type="InterPro" id="IPR059125">
    <property type="entry name" value="Ferritin_actino"/>
</dbReference>
<accession>A0A1T3NX33</accession>
<evidence type="ECO:0000259" key="1">
    <source>
        <dbReference type="Pfam" id="PF13794"/>
    </source>
</evidence>
<proteinExistence type="predicted"/>
<keyword evidence="3" id="KW-1185">Reference proteome</keyword>
<reference evidence="2 3" key="1">
    <citation type="submission" date="2017-03" db="EMBL/GenBank/DDBJ databases">
        <title>Draft genome sequence of Streptomyces scabrisporus NF3, endophyte isolated from Amphipterygium adstringens.</title>
        <authorList>
            <person name="Vazquez M."/>
            <person name="Ceapa C.D."/>
            <person name="Rodriguez Luna D."/>
            <person name="Sanchez Esquivel S."/>
        </authorList>
    </citation>
    <scope>NUCLEOTIDE SEQUENCE [LARGE SCALE GENOMIC DNA]</scope>
    <source>
        <strain evidence="2 3">NF3</strain>
    </source>
</reference>
<dbReference type="STRING" id="159449.B4N89_10065"/>
<protein>
    <submittedName>
        <fullName evidence="2">Hydroxylase</fullName>
    </submittedName>
</protein>
<dbReference type="AlphaFoldDB" id="A0A1T3NX33"/>
<dbReference type="eggNOG" id="COG1633">
    <property type="taxonomic scope" value="Bacteria"/>
</dbReference>
<dbReference type="Gene3D" id="1.20.1260.10">
    <property type="match status" value="1"/>
</dbReference>
<dbReference type="Pfam" id="PF13794">
    <property type="entry name" value="MiaE_2"/>
    <property type="match status" value="1"/>
</dbReference>
<evidence type="ECO:0000313" key="2">
    <source>
        <dbReference type="EMBL" id="OPC81242.1"/>
    </source>
</evidence>
<dbReference type="CDD" id="cd00657">
    <property type="entry name" value="Ferritin_like"/>
    <property type="match status" value="1"/>
</dbReference>
<feature type="domain" description="Ferritin-like" evidence="1">
    <location>
        <begin position="12"/>
        <end position="193"/>
    </location>
</feature>
<dbReference type="EMBL" id="MWQN01000001">
    <property type="protein sequence ID" value="OPC81242.1"/>
    <property type="molecule type" value="Genomic_DNA"/>
</dbReference>
<name>A0A1T3NX33_9ACTN</name>
<dbReference type="Proteomes" id="UP000190037">
    <property type="component" value="Unassembled WGS sequence"/>
</dbReference>
<dbReference type="SUPFAM" id="SSF47240">
    <property type="entry name" value="Ferritin-like"/>
    <property type="match status" value="1"/>
</dbReference>
<organism evidence="2 3">
    <name type="scientific">Embleya scabrispora</name>
    <dbReference type="NCBI Taxonomy" id="159449"/>
    <lineage>
        <taxon>Bacteria</taxon>
        <taxon>Bacillati</taxon>
        <taxon>Actinomycetota</taxon>
        <taxon>Actinomycetes</taxon>
        <taxon>Kitasatosporales</taxon>
        <taxon>Streptomycetaceae</taxon>
        <taxon>Embleya</taxon>
    </lineage>
</organism>